<protein>
    <submittedName>
        <fullName evidence="1">Unannotated protein</fullName>
    </submittedName>
</protein>
<sequence>MRRLLISAAAIAASAAPLISIHTEAGGLKLRKPDKIDPAVMVVDGGWIYPVGLDCGGNTECIDDNGFGHVKISFPAPVDKGNHVDYFTAVCTPRYAVTPASTDFPTASIARTFGPTTDTYADTAELRAQGYRKTGDKISLMMPKYEDPATSAGGAQYPPLSCAITLIMVRPGANPDSEFVYIVESRAPKLTTSPASDCATIGGAGYTGFPSSPAIIEPTSEPGKTHLHLSVVVNSGAGIRFQHCFYDPSYRAYFNTSQEAIVSAQTTAKRGRATIANGVEVVPSRRTASVKKLSLTAPVMSPIPLLIQGSQIIYRFDASKLQVTGGNAGCVTKAARTAGKVNTCIIDNVAGRITLNSTDVALAKVGKMITSAQTTLNFTYVNNALHPETTSAITLESVQFQVYVNTRSVNLDLEPAGIQYGVADPNIGAPAVTLTGLL</sequence>
<evidence type="ECO:0000313" key="1">
    <source>
        <dbReference type="EMBL" id="CAB4786517.1"/>
    </source>
</evidence>
<proteinExistence type="predicted"/>
<dbReference type="EMBL" id="CAFAAI010000006">
    <property type="protein sequence ID" value="CAB4786517.1"/>
    <property type="molecule type" value="Genomic_DNA"/>
</dbReference>
<name>A0A6J6WWY7_9ZZZZ</name>
<dbReference type="AlphaFoldDB" id="A0A6J6WWY7"/>
<reference evidence="1" key="1">
    <citation type="submission" date="2020-05" db="EMBL/GenBank/DDBJ databases">
        <authorList>
            <person name="Chiriac C."/>
            <person name="Salcher M."/>
            <person name="Ghai R."/>
            <person name="Kavagutti S V."/>
        </authorList>
    </citation>
    <scope>NUCLEOTIDE SEQUENCE</scope>
</reference>
<gene>
    <name evidence="1" type="ORF">UFOPK2992_00100</name>
</gene>
<organism evidence="1">
    <name type="scientific">freshwater metagenome</name>
    <dbReference type="NCBI Taxonomy" id="449393"/>
    <lineage>
        <taxon>unclassified sequences</taxon>
        <taxon>metagenomes</taxon>
        <taxon>ecological metagenomes</taxon>
    </lineage>
</organism>
<accession>A0A6J6WWY7</accession>